<dbReference type="InterPro" id="IPR029523">
    <property type="entry name" value="INO80B/Ies2"/>
</dbReference>
<feature type="region of interest" description="Disordered" evidence="1">
    <location>
        <begin position="166"/>
        <end position="200"/>
    </location>
</feature>
<dbReference type="OMA" id="MPCGVIG"/>
<feature type="region of interest" description="Disordered" evidence="1">
    <location>
        <begin position="1"/>
        <end position="154"/>
    </location>
</feature>
<proteinExistence type="predicted"/>
<dbReference type="PANTHER" id="PTHR21561">
    <property type="entry name" value="INO80 COMPLEX SUBUNIT B"/>
    <property type="match status" value="1"/>
</dbReference>
<feature type="compositionally biased region" description="Acidic residues" evidence="1">
    <location>
        <begin position="18"/>
        <end position="101"/>
    </location>
</feature>
<dbReference type="Proteomes" id="UP000242180">
    <property type="component" value="Unassembled WGS sequence"/>
</dbReference>
<dbReference type="GO" id="GO:0031011">
    <property type="term" value="C:Ino80 complex"/>
    <property type="evidence" value="ECO:0007669"/>
    <property type="project" value="InterPro"/>
</dbReference>
<accession>A0A1X2HCK9</accession>
<evidence type="ECO:0000313" key="3">
    <source>
        <dbReference type="EMBL" id="ORY96534.1"/>
    </source>
</evidence>
<keyword evidence="4" id="KW-1185">Reference proteome</keyword>
<dbReference type="InterPro" id="IPR006880">
    <property type="entry name" value="INO80B_C"/>
</dbReference>
<organism evidence="3 4">
    <name type="scientific">Syncephalastrum racemosum</name>
    <name type="common">Filamentous fungus</name>
    <dbReference type="NCBI Taxonomy" id="13706"/>
    <lineage>
        <taxon>Eukaryota</taxon>
        <taxon>Fungi</taxon>
        <taxon>Fungi incertae sedis</taxon>
        <taxon>Mucoromycota</taxon>
        <taxon>Mucoromycotina</taxon>
        <taxon>Mucoromycetes</taxon>
        <taxon>Mucorales</taxon>
        <taxon>Syncephalastraceae</taxon>
        <taxon>Syncephalastrum</taxon>
    </lineage>
</organism>
<dbReference type="GO" id="GO:0006338">
    <property type="term" value="P:chromatin remodeling"/>
    <property type="evidence" value="ECO:0007669"/>
    <property type="project" value="InterPro"/>
</dbReference>
<evidence type="ECO:0000313" key="4">
    <source>
        <dbReference type="Proteomes" id="UP000242180"/>
    </source>
</evidence>
<comment type="caution">
    <text evidence="3">The sequence shown here is derived from an EMBL/GenBank/DDBJ whole genome shotgun (WGS) entry which is preliminary data.</text>
</comment>
<sequence length="310" mass="35789">MPVSRRTRRQPATPEDTLSSEEEVDDLNDDMEELDELDDEEEVTDMQDDMDDEEPVDEVEEEEEEEDEIEDEIEDDNDDLEEEEEDDDDAMNDSQDLADSDVEPKSRPSTNKKRKKGVYEELGSDVDDQFSDTEVVTNRPLTKRQRAKLNNEGSEQYLELPMESMKKKHLTEEEQTLRRSEVARRRKNQSIQRAEKDKEDTINRLLKKQASKSRRIIKDDVTEEKDASPRSQLIKDPNQLHYVNKVDGSVLAIPDSMSLEAVFGHLSERKEIQPPKHCEVEGCGKIRKYTASKSGKAVCSLEHYKVVEAV</sequence>
<feature type="compositionally biased region" description="Basic and acidic residues" evidence="1">
    <location>
        <begin position="170"/>
        <end position="183"/>
    </location>
</feature>
<dbReference type="Pfam" id="PF04795">
    <property type="entry name" value="PAPA-1"/>
    <property type="match status" value="1"/>
</dbReference>
<dbReference type="STRING" id="13706.A0A1X2HCK9"/>
<feature type="compositionally biased region" description="Acidic residues" evidence="1">
    <location>
        <begin position="122"/>
        <end position="131"/>
    </location>
</feature>
<dbReference type="SMART" id="SM01406">
    <property type="entry name" value="PAPA-1"/>
    <property type="match status" value="1"/>
</dbReference>
<feature type="domain" description="INO80 complex subunit B-like conserved region" evidence="2">
    <location>
        <begin position="174"/>
        <end position="257"/>
    </location>
</feature>
<protein>
    <submittedName>
        <fullName evidence="3">PAPA-1-like conserved region-domain-containing protein</fullName>
    </submittedName>
</protein>
<dbReference type="InParanoid" id="A0A1X2HCK9"/>
<gene>
    <name evidence="3" type="ORF">BCR43DRAFT_491863</name>
</gene>
<dbReference type="OrthoDB" id="2021186at2759"/>
<reference evidence="3 4" key="1">
    <citation type="submission" date="2016-07" db="EMBL/GenBank/DDBJ databases">
        <title>Pervasive Adenine N6-methylation of Active Genes in Fungi.</title>
        <authorList>
            <consortium name="DOE Joint Genome Institute"/>
            <person name="Mondo S.J."/>
            <person name="Dannebaum R.O."/>
            <person name="Kuo R.C."/>
            <person name="Labutti K."/>
            <person name="Haridas S."/>
            <person name="Kuo A."/>
            <person name="Salamov A."/>
            <person name="Ahrendt S.R."/>
            <person name="Lipzen A."/>
            <person name="Sullivan W."/>
            <person name="Andreopoulos W.B."/>
            <person name="Clum A."/>
            <person name="Lindquist E."/>
            <person name="Daum C."/>
            <person name="Ramamoorthy G.K."/>
            <person name="Gryganskyi A."/>
            <person name="Culley D."/>
            <person name="Magnuson J.K."/>
            <person name="James T.Y."/>
            <person name="O'Malley M.A."/>
            <person name="Stajich J.E."/>
            <person name="Spatafora J.W."/>
            <person name="Visel A."/>
            <person name="Grigoriev I.V."/>
        </authorList>
    </citation>
    <scope>NUCLEOTIDE SEQUENCE [LARGE SCALE GENOMIC DNA]</scope>
    <source>
        <strain evidence="3 4">NRRL 2496</strain>
    </source>
</reference>
<evidence type="ECO:0000259" key="2">
    <source>
        <dbReference type="SMART" id="SM01406"/>
    </source>
</evidence>
<dbReference type="CDD" id="cd23021">
    <property type="entry name" value="zf-HIT_IN80B"/>
    <property type="match status" value="1"/>
</dbReference>
<dbReference type="PANTHER" id="PTHR21561:SF12">
    <property type="entry name" value="INO80 COMPLEX SUBUNIT B"/>
    <property type="match status" value="1"/>
</dbReference>
<evidence type="ECO:0000256" key="1">
    <source>
        <dbReference type="SAM" id="MobiDB-lite"/>
    </source>
</evidence>
<dbReference type="AlphaFoldDB" id="A0A1X2HCK9"/>
<dbReference type="EMBL" id="MCGN01000005">
    <property type="protein sequence ID" value="ORY96534.1"/>
    <property type="molecule type" value="Genomic_DNA"/>
</dbReference>
<name>A0A1X2HCK9_SYNRA</name>